<dbReference type="GO" id="GO:0016846">
    <property type="term" value="F:carbon-sulfur lyase activity"/>
    <property type="evidence" value="ECO:0007669"/>
    <property type="project" value="InterPro"/>
</dbReference>
<dbReference type="RefSeq" id="WP_144897740.1">
    <property type="nucleotide sequence ID" value="NZ_VLKN01000001.1"/>
</dbReference>
<dbReference type="InterPro" id="IPR006913">
    <property type="entry name" value="CENP-V/GFA"/>
</dbReference>
<accession>A0A562LEL5</accession>
<protein>
    <recommendedName>
        <fullName evidence="4">CENP-V/GFA domain-containing protein</fullName>
    </recommendedName>
</protein>
<evidence type="ECO:0000256" key="1">
    <source>
        <dbReference type="ARBA" id="ARBA00005495"/>
    </source>
</evidence>
<name>A0A562LEL5_9GAMM</name>
<dbReference type="OrthoDB" id="9805575at2"/>
<evidence type="ECO:0000259" key="4">
    <source>
        <dbReference type="PROSITE" id="PS51891"/>
    </source>
</evidence>
<organism evidence="5 6">
    <name type="scientific">Luteimonas cucumeris</name>
    <dbReference type="NCBI Taxonomy" id="985012"/>
    <lineage>
        <taxon>Bacteria</taxon>
        <taxon>Pseudomonadati</taxon>
        <taxon>Pseudomonadota</taxon>
        <taxon>Gammaproteobacteria</taxon>
        <taxon>Lysobacterales</taxon>
        <taxon>Lysobacteraceae</taxon>
        <taxon>Luteimonas</taxon>
    </lineage>
</organism>
<sequence length="137" mass="15066">MAVQTYSGSCHCGNVRFEADIDLAEGSGKCNCSICSKTRNWSVSVKPEGFRLLSDEQATTDYQFNTQSVHWPFCRTCGVRAYGHGDIPEVGGKFVSISVACLDDVTPEQKAALAVRYADGGNNNWWNEPSDAEKQYL</sequence>
<reference evidence="5 6" key="1">
    <citation type="journal article" date="2015" name="Stand. Genomic Sci.">
        <title>Genomic Encyclopedia of Bacterial and Archaeal Type Strains, Phase III: the genomes of soil and plant-associated and newly described type strains.</title>
        <authorList>
            <person name="Whitman W.B."/>
            <person name="Woyke T."/>
            <person name="Klenk H.P."/>
            <person name="Zhou Y."/>
            <person name="Lilburn T.G."/>
            <person name="Beck B.J."/>
            <person name="De Vos P."/>
            <person name="Vandamme P."/>
            <person name="Eisen J.A."/>
            <person name="Garrity G."/>
            <person name="Hugenholtz P."/>
            <person name="Kyrpides N.C."/>
        </authorList>
    </citation>
    <scope>NUCLEOTIDE SEQUENCE [LARGE SCALE GENOMIC DNA]</scope>
    <source>
        <strain evidence="5 6">CGMCC 1.10821</strain>
    </source>
</reference>
<keyword evidence="3" id="KW-0862">Zinc</keyword>
<dbReference type="InterPro" id="IPR011057">
    <property type="entry name" value="Mss4-like_sf"/>
</dbReference>
<evidence type="ECO:0000256" key="3">
    <source>
        <dbReference type="ARBA" id="ARBA00022833"/>
    </source>
</evidence>
<evidence type="ECO:0000256" key="2">
    <source>
        <dbReference type="ARBA" id="ARBA00022723"/>
    </source>
</evidence>
<proteinExistence type="inferred from homology"/>
<comment type="caution">
    <text evidence="5">The sequence shown here is derived from an EMBL/GenBank/DDBJ whole genome shotgun (WGS) entry which is preliminary data.</text>
</comment>
<dbReference type="Gene3D" id="2.170.150.70">
    <property type="match status" value="1"/>
</dbReference>
<gene>
    <name evidence="5" type="ORF">IP90_00196</name>
</gene>
<dbReference type="PANTHER" id="PTHR28620:SF1">
    <property type="entry name" value="CENP-V_GFA DOMAIN-CONTAINING PROTEIN"/>
    <property type="match status" value="1"/>
</dbReference>
<dbReference type="PROSITE" id="PS51891">
    <property type="entry name" value="CENP_V_GFA"/>
    <property type="match status" value="1"/>
</dbReference>
<dbReference type="InterPro" id="IPR052355">
    <property type="entry name" value="CENP-V-like"/>
</dbReference>
<comment type="similarity">
    <text evidence="1">Belongs to the Gfa family.</text>
</comment>
<dbReference type="EMBL" id="VLKN01000001">
    <property type="protein sequence ID" value="TWI05934.1"/>
    <property type="molecule type" value="Genomic_DNA"/>
</dbReference>
<dbReference type="Pfam" id="PF04828">
    <property type="entry name" value="GFA"/>
    <property type="match status" value="1"/>
</dbReference>
<dbReference type="SUPFAM" id="SSF51316">
    <property type="entry name" value="Mss4-like"/>
    <property type="match status" value="1"/>
</dbReference>
<dbReference type="AlphaFoldDB" id="A0A562LEL5"/>
<dbReference type="PANTHER" id="PTHR28620">
    <property type="entry name" value="CENTROMERE PROTEIN V"/>
    <property type="match status" value="1"/>
</dbReference>
<keyword evidence="6" id="KW-1185">Reference proteome</keyword>
<dbReference type="GO" id="GO:0046872">
    <property type="term" value="F:metal ion binding"/>
    <property type="evidence" value="ECO:0007669"/>
    <property type="project" value="UniProtKB-KW"/>
</dbReference>
<dbReference type="Proteomes" id="UP000315167">
    <property type="component" value="Unassembled WGS sequence"/>
</dbReference>
<evidence type="ECO:0000313" key="6">
    <source>
        <dbReference type="Proteomes" id="UP000315167"/>
    </source>
</evidence>
<keyword evidence="2" id="KW-0479">Metal-binding</keyword>
<feature type="domain" description="CENP-V/GFA" evidence="4">
    <location>
        <begin position="6"/>
        <end position="126"/>
    </location>
</feature>
<evidence type="ECO:0000313" key="5">
    <source>
        <dbReference type="EMBL" id="TWI05934.1"/>
    </source>
</evidence>